<evidence type="ECO:0000256" key="3">
    <source>
        <dbReference type="ARBA" id="ARBA00012980"/>
    </source>
</evidence>
<dbReference type="InterPro" id="IPR018094">
    <property type="entry name" value="Thymidylate_kinase"/>
</dbReference>
<dbReference type="GO" id="GO:0006235">
    <property type="term" value="P:dTTP biosynthetic process"/>
    <property type="evidence" value="ECO:0007669"/>
    <property type="project" value="TreeGrafter"/>
</dbReference>
<feature type="domain" description="Thymidylate kinase-like" evidence="9">
    <location>
        <begin position="15"/>
        <end position="160"/>
    </location>
</feature>
<protein>
    <recommendedName>
        <fullName evidence="3">dTMP kinase</fullName>
        <ecNumber evidence="3">2.7.4.9</ecNumber>
    </recommendedName>
</protein>
<dbReference type="GO" id="GO:0005739">
    <property type="term" value="C:mitochondrion"/>
    <property type="evidence" value="ECO:0007669"/>
    <property type="project" value="TreeGrafter"/>
</dbReference>
<evidence type="ECO:0000256" key="4">
    <source>
        <dbReference type="ARBA" id="ARBA00022679"/>
    </source>
</evidence>
<dbReference type="GO" id="GO:0005634">
    <property type="term" value="C:nucleus"/>
    <property type="evidence" value="ECO:0007669"/>
    <property type="project" value="TreeGrafter"/>
</dbReference>
<sequence>MATAAVHLLQLHMYNERSTGIGQLISSYLEKKLDLQDNAVHLLFTANRWELQPKMIKLLEAGVTLVVDRYSFSGVAFSSAKNGVDLQWCKQPEVGLPKPDLVMYLNIPSSVAATRGQFGEERYEKEEFQKKVANVYEVLKEDNWKELDANKSVEDLQREIFNITTSVVDESGLVSSESIGKLWTEQD</sequence>
<dbReference type="AlphaFoldDB" id="A0A2G8KKU7"/>
<keyword evidence="4" id="KW-0808">Transferase</keyword>
<evidence type="ECO:0000313" key="11">
    <source>
        <dbReference type="Proteomes" id="UP000230750"/>
    </source>
</evidence>
<dbReference type="GO" id="GO:0005829">
    <property type="term" value="C:cytosol"/>
    <property type="evidence" value="ECO:0007669"/>
    <property type="project" value="TreeGrafter"/>
</dbReference>
<evidence type="ECO:0000256" key="1">
    <source>
        <dbReference type="ARBA" id="ARBA00004992"/>
    </source>
</evidence>
<evidence type="ECO:0000256" key="6">
    <source>
        <dbReference type="ARBA" id="ARBA00022741"/>
    </source>
</evidence>
<dbReference type="GO" id="GO:0004550">
    <property type="term" value="F:nucleoside diphosphate kinase activity"/>
    <property type="evidence" value="ECO:0007669"/>
    <property type="project" value="TreeGrafter"/>
</dbReference>
<keyword evidence="5" id="KW-0545">Nucleotide biosynthesis</keyword>
<dbReference type="EC" id="2.7.4.9" evidence="3"/>
<dbReference type="PROSITE" id="PS01331">
    <property type="entry name" value="THYMIDYLATE_KINASE"/>
    <property type="match status" value="1"/>
</dbReference>
<evidence type="ECO:0000256" key="8">
    <source>
        <dbReference type="ARBA" id="ARBA00022840"/>
    </source>
</evidence>
<accession>A0A2G8KKU7</accession>
<dbReference type="GO" id="GO:0006233">
    <property type="term" value="P:dTDP biosynthetic process"/>
    <property type="evidence" value="ECO:0007669"/>
    <property type="project" value="InterPro"/>
</dbReference>
<evidence type="ECO:0000256" key="2">
    <source>
        <dbReference type="ARBA" id="ARBA00009776"/>
    </source>
</evidence>
<dbReference type="GO" id="GO:0006227">
    <property type="term" value="P:dUDP biosynthetic process"/>
    <property type="evidence" value="ECO:0007669"/>
    <property type="project" value="TreeGrafter"/>
</dbReference>
<comment type="pathway">
    <text evidence="1">Pyrimidine metabolism; dTTP biosynthesis.</text>
</comment>
<evidence type="ECO:0000256" key="5">
    <source>
        <dbReference type="ARBA" id="ARBA00022727"/>
    </source>
</evidence>
<dbReference type="InterPro" id="IPR018095">
    <property type="entry name" value="Thymidylate_kin_CS"/>
</dbReference>
<dbReference type="NCBIfam" id="TIGR00041">
    <property type="entry name" value="DTMP_kinase"/>
    <property type="match status" value="1"/>
</dbReference>
<proteinExistence type="inferred from homology"/>
<keyword evidence="11" id="KW-1185">Reference proteome</keyword>
<dbReference type="InterPro" id="IPR039430">
    <property type="entry name" value="Thymidylate_kin-like_dom"/>
</dbReference>
<evidence type="ECO:0000259" key="9">
    <source>
        <dbReference type="Pfam" id="PF02223"/>
    </source>
</evidence>
<keyword evidence="8" id="KW-0067">ATP-binding</keyword>
<dbReference type="Gene3D" id="3.40.50.300">
    <property type="entry name" value="P-loop containing nucleotide triphosphate hydrolases"/>
    <property type="match status" value="1"/>
</dbReference>
<comment type="caution">
    <text evidence="10">The sequence shown here is derived from an EMBL/GenBank/DDBJ whole genome shotgun (WGS) entry which is preliminary data.</text>
</comment>
<dbReference type="PANTHER" id="PTHR10344">
    <property type="entry name" value="THYMIDYLATE KINASE"/>
    <property type="match status" value="1"/>
</dbReference>
<dbReference type="OrthoDB" id="425602at2759"/>
<dbReference type="SUPFAM" id="SSF52540">
    <property type="entry name" value="P-loop containing nucleoside triphosphate hydrolases"/>
    <property type="match status" value="1"/>
</dbReference>
<comment type="similarity">
    <text evidence="2">Belongs to the thymidylate kinase family.</text>
</comment>
<dbReference type="GO" id="GO:0005524">
    <property type="term" value="F:ATP binding"/>
    <property type="evidence" value="ECO:0007669"/>
    <property type="project" value="UniProtKB-KW"/>
</dbReference>
<name>A0A2G8KKU7_STIJA</name>
<gene>
    <name evidence="10" type="ORF">BSL78_14506</name>
</gene>
<dbReference type="Proteomes" id="UP000230750">
    <property type="component" value="Unassembled WGS sequence"/>
</dbReference>
<dbReference type="PANTHER" id="PTHR10344:SF1">
    <property type="entry name" value="THYMIDYLATE KINASE"/>
    <property type="match status" value="1"/>
</dbReference>
<dbReference type="Pfam" id="PF02223">
    <property type="entry name" value="Thymidylate_kin"/>
    <property type="match status" value="1"/>
</dbReference>
<dbReference type="InterPro" id="IPR027417">
    <property type="entry name" value="P-loop_NTPase"/>
</dbReference>
<dbReference type="GO" id="GO:0004798">
    <property type="term" value="F:dTMP kinase activity"/>
    <property type="evidence" value="ECO:0007669"/>
    <property type="project" value="UniProtKB-EC"/>
</dbReference>
<evidence type="ECO:0000313" key="10">
    <source>
        <dbReference type="EMBL" id="PIK48629.1"/>
    </source>
</evidence>
<evidence type="ECO:0000256" key="7">
    <source>
        <dbReference type="ARBA" id="ARBA00022777"/>
    </source>
</evidence>
<reference evidence="10 11" key="1">
    <citation type="journal article" date="2017" name="PLoS Biol.">
        <title>The sea cucumber genome provides insights into morphological evolution and visceral regeneration.</title>
        <authorList>
            <person name="Zhang X."/>
            <person name="Sun L."/>
            <person name="Yuan J."/>
            <person name="Sun Y."/>
            <person name="Gao Y."/>
            <person name="Zhang L."/>
            <person name="Li S."/>
            <person name="Dai H."/>
            <person name="Hamel J.F."/>
            <person name="Liu C."/>
            <person name="Yu Y."/>
            <person name="Liu S."/>
            <person name="Lin W."/>
            <person name="Guo K."/>
            <person name="Jin S."/>
            <person name="Xu P."/>
            <person name="Storey K.B."/>
            <person name="Huan P."/>
            <person name="Zhang T."/>
            <person name="Zhou Y."/>
            <person name="Zhang J."/>
            <person name="Lin C."/>
            <person name="Li X."/>
            <person name="Xing L."/>
            <person name="Huo D."/>
            <person name="Sun M."/>
            <person name="Wang L."/>
            <person name="Mercier A."/>
            <person name="Li F."/>
            <person name="Yang H."/>
            <person name="Xiang J."/>
        </authorList>
    </citation>
    <scope>NUCLEOTIDE SEQUENCE [LARGE SCALE GENOMIC DNA]</scope>
    <source>
        <strain evidence="10">Shaxun</strain>
        <tissue evidence="10">Muscle</tissue>
    </source>
</reference>
<dbReference type="EMBL" id="MRZV01000511">
    <property type="protein sequence ID" value="PIK48629.1"/>
    <property type="molecule type" value="Genomic_DNA"/>
</dbReference>
<dbReference type="STRING" id="307972.A0A2G8KKU7"/>
<keyword evidence="6" id="KW-0547">Nucleotide-binding</keyword>
<keyword evidence="7 10" id="KW-0418">Kinase</keyword>
<organism evidence="10 11">
    <name type="scientific">Stichopus japonicus</name>
    <name type="common">Sea cucumber</name>
    <dbReference type="NCBI Taxonomy" id="307972"/>
    <lineage>
        <taxon>Eukaryota</taxon>
        <taxon>Metazoa</taxon>
        <taxon>Echinodermata</taxon>
        <taxon>Eleutherozoa</taxon>
        <taxon>Echinozoa</taxon>
        <taxon>Holothuroidea</taxon>
        <taxon>Aspidochirotacea</taxon>
        <taxon>Aspidochirotida</taxon>
        <taxon>Stichopodidae</taxon>
        <taxon>Apostichopus</taxon>
    </lineage>
</organism>